<evidence type="ECO:0000313" key="2">
    <source>
        <dbReference type="EMBL" id="KAK1131221.1"/>
    </source>
</evidence>
<reference evidence="2" key="1">
    <citation type="submission" date="2021-10" db="EMBL/GenBank/DDBJ databases">
        <title>Melipona bicolor Genome sequencing and assembly.</title>
        <authorList>
            <person name="Araujo N.S."/>
            <person name="Arias M.C."/>
        </authorList>
    </citation>
    <scope>NUCLEOTIDE SEQUENCE</scope>
    <source>
        <strain evidence="2">USP_2M_L1-L4_2017</strain>
        <tissue evidence="2">Whole body</tissue>
    </source>
</reference>
<gene>
    <name evidence="2" type="ORF">K0M31_017509</name>
</gene>
<feature type="region of interest" description="Disordered" evidence="1">
    <location>
        <begin position="1"/>
        <end position="79"/>
    </location>
</feature>
<comment type="caution">
    <text evidence="2">The sequence shown here is derived from an EMBL/GenBank/DDBJ whole genome shotgun (WGS) entry which is preliminary data.</text>
</comment>
<accession>A0AA40G507</accession>
<protein>
    <submittedName>
        <fullName evidence="2">Uncharacterized protein</fullName>
    </submittedName>
</protein>
<feature type="compositionally biased region" description="Polar residues" evidence="1">
    <location>
        <begin position="1"/>
        <end position="16"/>
    </location>
</feature>
<feature type="non-terminal residue" evidence="2">
    <location>
        <position position="79"/>
    </location>
</feature>
<sequence length="79" mass="8744">MANTSASRKRGSNGQPETKARGQPTTDYVNCKRPRPRRKEVSSSFGRTLERSAGWPTSNERRRQRAGMSSPAEDVPAPV</sequence>
<proteinExistence type="predicted"/>
<organism evidence="2 3">
    <name type="scientific">Melipona bicolor</name>
    <dbReference type="NCBI Taxonomy" id="60889"/>
    <lineage>
        <taxon>Eukaryota</taxon>
        <taxon>Metazoa</taxon>
        <taxon>Ecdysozoa</taxon>
        <taxon>Arthropoda</taxon>
        <taxon>Hexapoda</taxon>
        <taxon>Insecta</taxon>
        <taxon>Pterygota</taxon>
        <taxon>Neoptera</taxon>
        <taxon>Endopterygota</taxon>
        <taxon>Hymenoptera</taxon>
        <taxon>Apocrita</taxon>
        <taxon>Aculeata</taxon>
        <taxon>Apoidea</taxon>
        <taxon>Anthophila</taxon>
        <taxon>Apidae</taxon>
        <taxon>Melipona</taxon>
    </lineage>
</organism>
<evidence type="ECO:0000313" key="3">
    <source>
        <dbReference type="Proteomes" id="UP001177670"/>
    </source>
</evidence>
<keyword evidence="3" id="KW-1185">Reference proteome</keyword>
<dbReference type="Proteomes" id="UP001177670">
    <property type="component" value="Unassembled WGS sequence"/>
</dbReference>
<evidence type="ECO:0000256" key="1">
    <source>
        <dbReference type="SAM" id="MobiDB-lite"/>
    </source>
</evidence>
<dbReference type="AlphaFoldDB" id="A0AA40G507"/>
<name>A0AA40G507_9HYME</name>
<dbReference type="EMBL" id="JAHYIQ010000006">
    <property type="protein sequence ID" value="KAK1131221.1"/>
    <property type="molecule type" value="Genomic_DNA"/>
</dbReference>